<dbReference type="EMBL" id="LT629706">
    <property type="protein sequence ID" value="SDO38129.1"/>
    <property type="molecule type" value="Genomic_DNA"/>
</dbReference>
<evidence type="ECO:0000256" key="1">
    <source>
        <dbReference type="ARBA" id="ARBA00023172"/>
    </source>
</evidence>
<dbReference type="InterPro" id="IPR013762">
    <property type="entry name" value="Integrase-like_cat_sf"/>
</dbReference>
<evidence type="ECO:0000313" key="2">
    <source>
        <dbReference type="EMBL" id="SDO38129.1"/>
    </source>
</evidence>
<name>A0ABY0RQQ2_9PSED</name>
<evidence type="ECO:0000313" key="3">
    <source>
        <dbReference type="Proteomes" id="UP000181903"/>
    </source>
</evidence>
<dbReference type="RefSeq" id="WP_060548089.1">
    <property type="nucleotide sequence ID" value="NZ_JYLI01000002.1"/>
</dbReference>
<keyword evidence="3" id="KW-1185">Reference proteome</keyword>
<dbReference type="InterPro" id="IPR011010">
    <property type="entry name" value="DNA_brk_join_enz"/>
</dbReference>
<protein>
    <submittedName>
        <fullName evidence="2">Phage integrase family protein</fullName>
    </submittedName>
</protein>
<keyword evidence="1" id="KW-0233">DNA recombination</keyword>
<proteinExistence type="predicted"/>
<organism evidence="2 3">
    <name type="scientific">Pseudomonas poae</name>
    <dbReference type="NCBI Taxonomy" id="200451"/>
    <lineage>
        <taxon>Bacteria</taxon>
        <taxon>Pseudomonadati</taxon>
        <taxon>Pseudomonadota</taxon>
        <taxon>Gammaproteobacteria</taxon>
        <taxon>Pseudomonadales</taxon>
        <taxon>Pseudomonadaceae</taxon>
        <taxon>Pseudomonas</taxon>
    </lineage>
</organism>
<reference evidence="2 3" key="1">
    <citation type="submission" date="2016-10" db="EMBL/GenBank/DDBJ databases">
        <authorList>
            <person name="Varghese N."/>
            <person name="Submissions S."/>
        </authorList>
    </citation>
    <scope>NUCLEOTIDE SEQUENCE [LARGE SCALE GENOMIC DNA]</scope>
    <source>
        <strain evidence="2 3">BS2776</strain>
    </source>
</reference>
<sequence length="711" mass="79909">MNEAHFDLLSKFSSLRSWFAPHADSTGVVFRQRAADETLAATSGVDAAAYYEALLMLPVARPNPETGVRSLIKDMVWDFNGDYPNSPRSVRGAALRMDWSKYTAVSALVLLEMKVAFYLYYLAPSHVYGGRKSKNKKATSIIMNFSAGMRFLDQMSLCDQEEFGRDYVQRIETGVRGFDTLSYREAAKQYDFIFNSALKVFFNVIRAPYFAENVFGGFLPHVDLNKLQWAHIATEKASGATDKVVSEVLSNKVFEHSSLTASMLIVDFLATLGESVVDIDSLRRRDARAFNRADEHELTPRLLNMYTLMRLKQAGYPENTISSVMGEVPDELMSPFQQEGASLISVSTVKKIAGGLINRTLRKYLDQVYYSCCYIVAQYSGMRPSELSQITFERALSESGQYWVLNSHVVKHRNAYGKLFDDTWVAIPIVRDAVAAAKILAKYKQTPFLFAPTDTVAPGAKPVEVSSVGMKYHLMSFFEYILPEDEYKALGFYPYMLRHTLAYQLYRAEVGLPFISHQLKHFGDIIGGYYNRGFSAVTLVYGHIGDLIEMGGRQAGKSNKYRFMAEREVVRLHYDPEGTYAGANGAAHKAKNKAIFKMYEDAGYTYDEVINALVAQGIAVVNVGMGMCYGGRVEEFDESLPCIGGLRCNPNRCANSVITKAHAPKWREIYTQNRALLTDPFYQDRLDQINEVINEAKGVLDWLGEATELEV</sequence>
<gene>
    <name evidence="2" type="ORF">SAMN04490208_3582</name>
</gene>
<dbReference type="Proteomes" id="UP000181903">
    <property type="component" value="Chromosome I"/>
</dbReference>
<dbReference type="SUPFAM" id="SSF56349">
    <property type="entry name" value="DNA breaking-rejoining enzymes"/>
    <property type="match status" value="1"/>
</dbReference>
<dbReference type="Gene3D" id="1.10.443.10">
    <property type="entry name" value="Intergrase catalytic core"/>
    <property type="match status" value="1"/>
</dbReference>
<accession>A0ABY0RQQ2</accession>